<evidence type="ECO:0000313" key="3">
    <source>
        <dbReference type="Proteomes" id="UP000535437"/>
    </source>
</evidence>
<keyword evidence="3" id="KW-1185">Reference proteome</keyword>
<protein>
    <submittedName>
        <fullName evidence="2">Uncharacterized protein</fullName>
    </submittedName>
</protein>
<evidence type="ECO:0000313" key="2">
    <source>
        <dbReference type="EMBL" id="NYJ78544.1"/>
    </source>
</evidence>
<reference evidence="2 3" key="1">
    <citation type="submission" date="2020-07" db="EMBL/GenBank/DDBJ databases">
        <title>Sequencing the genomes of 1000 actinobacteria strains.</title>
        <authorList>
            <person name="Klenk H.-P."/>
        </authorList>
    </citation>
    <scope>NUCLEOTIDE SEQUENCE [LARGE SCALE GENOMIC DNA]</scope>
    <source>
        <strain evidence="2 3">DSM 15475</strain>
    </source>
</reference>
<dbReference type="EMBL" id="JACCFY010000001">
    <property type="protein sequence ID" value="NYJ78544.1"/>
    <property type="molecule type" value="Genomic_DNA"/>
</dbReference>
<proteinExistence type="predicted"/>
<feature type="region of interest" description="Disordered" evidence="1">
    <location>
        <begin position="46"/>
        <end position="136"/>
    </location>
</feature>
<dbReference type="RefSeq" id="WP_179541873.1">
    <property type="nucleotide sequence ID" value="NZ_BAAALL010000005.1"/>
</dbReference>
<dbReference type="Proteomes" id="UP000535437">
    <property type="component" value="Unassembled WGS sequence"/>
</dbReference>
<gene>
    <name evidence="2" type="ORF">HNR09_001955</name>
</gene>
<name>A0A7Z0K9A9_9MICC</name>
<organism evidence="2 3">
    <name type="scientific">Nesterenkonia xinjiangensis</name>
    <dbReference type="NCBI Taxonomy" id="225327"/>
    <lineage>
        <taxon>Bacteria</taxon>
        <taxon>Bacillati</taxon>
        <taxon>Actinomycetota</taxon>
        <taxon>Actinomycetes</taxon>
        <taxon>Micrococcales</taxon>
        <taxon>Micrococcaceae</taxon>
        <taxon>Nesterenkonia</taxon>
    </lineage>
</organism>
<dbReference type="AlphaFoldDB" id="A0A7Z0K9A9"/>
<comment type="caution">
    <text evidence="2">The sequence shown here is derived from an EMBL/GenBank/DDBJ whole genome shotgun (WGS) entry which is preliminary data.</text>
</comment>
<evidence type="ECO:0000256" key="1">
    <source>
        <dbReference type="SAM" id="MobiDB-lite"/>
    </source>
</evidence>
<accession>A0A7Z0K9A9</accession>
<sequence>MRRQSECGQRVVSGVPARALKPGSTARAVGVLSAAALMLTGCVTLGEEDQTADGGVEEPQDVEEPDEEEPEGEEQDAADEGSLEDDTDRAGDEDEDDDEDDGEDEDDGDDDEGEDEEDDDEDGGEDGAGEDGAGPAIEQDILSGYLGESELPDGWSYYDGPTPYLTEIEPDEDMISYDFALDWSGYAVDETCEEALADIDDLIAMATGSAEAVVYDDGLGTVEVDVFTSDRSLNLVEPYGALPEACPELESEDGDEAFLEGWDNGDVGGFWAEEFFAGHAMSSGLAVWDGDGVHFYMFLEDMEDKAVAEEYLEAQIEALEEIDFR</sequence>
<feature type="compositionally biased region" description="Acidic residues" evidence="1">
    <location>
        <begin position="46"/>
        <end position="129"/>
    </location>
</feature>